<proteinExistence type="inferred from homology"/>
<evidence type="ECO:0000256" key="1">
    <source>
        <dbReference type="ARBA" id="ARBA00004230"/>
    </source>
</evidence>
<dbReference type="PANTHER" id="PTHR13720:SF14">
    <property type="entry name" value="CILIA- AND FLAGELLA-ASSOCIATED PROTEIN 52"/>
    <property type="match status" value="1"/>
</dbReference>
<evidence type="ECO:0000256" key="5">
    <source>
        <dbReference type="ARBA" id="ARBA00022701"/>
    </source>
</evidence>
<keyword evidence="9" id="KW-0966">Cell projection</keyword>
<keyword evidence="7" id="KW-0282">Flagellum</keyword>
<dbReference type="PRINTS" id="PR00320">
    <property type="entry name" value="GPROTEINBRPT"/>
</dbReference>
<accession>A0A3Q2YAA5</accession>
<keyword evidence="4 14" id="KW-0853">WD repeat</keyword>
<dbReference type="FunFam" id="2.130.10.10:FF:000207">
    <property type="entry name" value="Cilia- and flagella-associated protein 52"/>
    <property type="match status" value="1"/>
</dbReference>
<feature type="domain" description="EML-like first beta-propeller" evidence="15">
    <location>
        <begin position="57"/>
        <end position="313"/>
    </location>
</feature>
<feature type="repeat" description="WD" evidence="14">
    <location>
        <begin position="456"/>
        <end position="489"/>
    </location>
</feature>
<evidence type="ECO:0000256" key="6">
    <source>
        <dbReference type="ARBA" id="ARBA00022737"/>
    </source>
</evidence>
<dbReference type="PANTHER" id="PTHR13720">
    <property type="entry name" value="WD-40 REPEAT PROTEIN"/>
    <property type="match status" value="1"/>
</dbReference>
<evidence type="ECO:0000256" key="14">
    <source>
        <dbReference type="PROSITE-ProRule" id="PRU00221"/>
    </source>
</evidence>
<evidence type="ECO:0000256" key="13">
    <source>
        <dbReference type="ARBA" id="ARBA00047117"/>
    </source>
</evidence>
<evidence type="ECO:0000256" key="10">
    <source>
        <dbReference type="ARBA" id="ARBA00029456"/>
    </source>
</evidence>
<comment type="subunit">
    <text evidence="13">Microtubule inner protein component of sperm flagellar doublet microtubules. Interacts with BRCA2. Interacts with the CCT chaperonin complex. Interacts with HSP70. Interacts with AK8. Interacts with CFAP45. Interacts with DNAI1. Interacts with IQDC.</text>
</comment>
<evidence type="ECO:0000256" key="2">
    <source>
        <dbReference type="ARBA" id="ARBA00004496"/>
    </source>
</evidence>
<comment type="similarity">
    <text evidence="10">Belongs to the CFAP52 family.</text>
</comment>
<feature type="repeat" description="WD" evidence="14">
    <location>
        <begin position="498"/>
        <end position="539"/>
    </location>
</feature>
<feature type="repeat" description="WD" evidence="14">
    <location>
        <begin position="583"/>
        <end position="615"/>
    </location>
</feature>
<evidence type="ECO:0000256" key="7">
    <source>
        <dbReference type="ARBA" id="ARBA00022846"/>
    </source>
</evidence>
<dbReference type="GO" id="GO:0031514">
    <property type="term" value="C:motile cilium"/>
    <property type="evidence" value="ECO:0007669"/>
    <property type="project" value="UniProtKB-SubCell"/>
</dbReference>
<feature type="repeat" description="WD" evidence="14">
    <location>
        <begin position="412"/>
        <end position="445"/>
    </location>
</feature>
<protein>
    <recommendedName>
        <fullName evidence="11">Cilia- and flagella-associated protein 52</fullName>
    </recommendedName>
</protein>
<dbReference type="InterPro" id="IPR050630">
    <property type="entry name" value="WD_repeat_EMAP"/>
</dbReference>
<evidence type="ECO:0000256" key="3">
    <source>
        <dbReference type="ARBA" id="ARBA00022490"/>
    </source>
</evidence>
<dbReference type="Ensembl" id="ENSHCOT00000022333.1">
    <property type="protein sequence ID" value="ENSHCOP00000014651.1"/>
    <property type="gene ID" value="ENSHCOG00000018189.1"/>
</dbReference>
<dbReference type="GO" id="GO:0005874">
    <property type="term" value="C:microtubule"/>
    <property type="evidence" value="ECO:0007669"/>
    <property type="project" value="UniProtKB-KW"/>
</dbReference>
<evidence type="ECO:0000259" key="15">
    <source>
        <dbReference type="Pfam" id="PF23409"/>
    </source>
</evidence>
<dbReference type="PROSITE" id="PS50082">
    <property type="entry name" value="WD_REPEATS_2"/>
    <property type="match status" value="6"/>
</dbReference>
<dbReference type="InterPro" id="IPR036322">
    <property type="entry name" value="WD40_repeat_dom_sf"/>
</dbReference>
<dbReference type="Gene3D" id="2.130.10.10">
    <property type="entry name" value="YVTN repeat-like/Quinoprotein amine dehydrogenase"/>
    <property type="match status" value="3"/>
</dbReference>
<sequence length="622" mass="69180">FSIMDQTPKEVPQLELAAVSGFNGQVHFGMRLHPDKEHLIYPLGCTVVLTRIKDNMRHFLHGHTSDISCLSTSKSGVYIASGQINYNDFEAEIIVWEYTKRCIYTRFVIHESKVEALAFSPNDKYLVSLGGQDDGRILLWSITTKQAICSAPALPLSLCHRLTVKYSNTNDNIFVSAGRATLQIWELDEFNKIKPTDCKLSKLKRTVRCIEFAPDDEYIFCGTTSGDILKIHTKTKYLSDYGPIKTKHSLGANVLKALSTGELLVGSGFGTLTLCSSTTFKALKHVQMNNGVTSIALKDDGRHFFAGTDASEIYCLDLQDFKAELVSTSHHGAVKDVSIAFGSSELFVTGSEEDIRAWHIDNSKELLRIPQPCLTCNTVHLMIDGHSIVTGWNDGKIRVFAPQSGRLMLIIHNAHRNGVSAIKGSTDCKKIVSGGQEGTVCVWELLKHGHRRLAFLTEHKSTVRCVQIKSDDKEAVTASMDGTCILWDIVKFVRIRKIISKNSSFKTVCYHPEEHQILTSGTDRKIVYWDVHDGTAIRELQDAQTLAINCMHISHDGRYFVTGGDDKLVRVWDYMDGMVTHVGRAHGGAITSVEICCNNSTLITTSADGAVMRWKFPHPVVE</sequence>
<dbReference type="FunFam" id="2.130.10.10:FF:001320">
    <property type="entry name" value="Predicted protein"/>
    <property type="match status" value="1"/>
</dbReference>
<dbReference type="OMA" id="CWTNMLK"/>
<dbReference type="InterPro" id="IPR001680">
    <property type="entry name" value="WD40_rpt"/>
</dbReference>
<dbReference type="Proteomes" id="UP000264820">
    <property type="component" value="Unplaced"/>
</dbReference>
<dbReference type="Pfam" id="PF00400">
    <property type="entry name" value="WD40"/>
    <property type="match status" value="4"/>
</dbReference>
<evidence type="ECO:0000313" key="17">
    <source>
        <dbReference type="Proteomes" id="UP000264820"/>
    </source>
</evidence>
<dbReference type="Pfam" id="PF23409">
    <property type="entry name" value="Beta-prop_EML"/>
    <property type="match status" value="1"/>
</dbReference>
<dbReference type="GO" id="GO:0005930">
    <property type="term" value="C:axoneme"/>
    <property type="evidence" value="ECO:0007669"/>
    <property type="project" value="UniProtKB-ARBA"/>
</dbReference>
<reference evidence="16" key="1">
    <citation type="submission" date="2025-08" db="UniProtKB">
        <authorList>
            <consortium name="Ensembl"/>
        </authorList>
    </citation>
    <scope>IDENTIFICATION</scope>
</reference>
<dbReference type="InterPro" id="IPR020472">
    <property type="entry name" value="WD40_PAC1"/>
</dbReference>
<dbReference type="SUPFAM" id="SSF50998">
    <property type="entry name" value="Quinoprotein alcohol dehydrogenase-like"/>
    <property type="match status" value="1"/>
</dbReference>
<keyword evidence="17" id="KW-1185">Reference proteome</keyword>
<evidence type="ECO:0000313" key="16">
    <source>
        <dbReference type="Ensembl" id="ENSHCOP00000014651.1"/>
    </source>
</evidence>
<reference evidence="16" key="2">
    <citation type="submission" date="2025-09" db="UniProtKB">
        <authorList>
            <consortium name="Ensembl"/>
        </authorList>
    </citation>
    <scope>IDENTIFICATION</scope>
</reference>
<evidence type="ECO:0000256" key="11">
    <source>
        <dbReference type="ARBA" id="ARBA00029552"/>
    </source>
</evidence>
<feature type="repeat" description="WD" evidence="14">
    <location>
        <begin position="107"/>
        <end position="150"/>
    </location>
</feature>
<comment type="function">
    <text evidence="12">Microtubule inner protein (MIP) part of the dynein-decorated doublet microtubules (DMTs) in cilia axoneme. Important for proper ciliary and flagellar beating. May act in cooperation with CFAP45 and axonemal dynein subunit DNAH11. May play a role in cell growth and/or survival.</text>
</comment>
<keyword evidence="8" id="KW-0969">Cilium</keyword>
<keyword evidence="3" id="KW-0963">Cytoplasm</keyword>
<dbReference type="PROSITE" id="PS00678">
    <property type="entry name" value="WD_REPEATS_1"/>
    <property type="match status" value="1"/>
</dbReference>
<comment type="subcellular location">
    <subcellularLocation>
        <location evidence="1">Cell projection</location>
        <location evidence="1">Cilium</location>
        <location evidence="1">Flagellum</location>
    </subcellularLocation>
    <subcellularLocation>
        <location evidence="2">Cytoplasm</location>
    </subcellularLocation>
</comment>
<evidence type="ECO:0000256" key="12">
    <source>
        <dbReference type="ARBA" id="ARBA00046056"/>
    </source>
</evidence>
<name>A0A3Q2YAA5_HIPCM</name>
<organism evidence="16 17">
    <name type="scientific">Hippocampus comes</name>
    <name type="common">Tiger tail seahorse</name>
    <dbReference type="NCBI Taxonomy" id="109280"/>
    <lineage>
        <taxon>Eukaryota</taxon>
        <taxon>Metazoa</taxon>
        <taxon>Chordata</taxon>
        <taxon>Craniata</taxon>
        <taxon>Vertebrata</taxon>
        <taxon>Euteleostomi</taxon>
        <taxon>Actinopterygii</taxon>
        <taxon>Neopterygii</taxon>
        <taxon>Teleostei</taxon>
        <taxon>Neoteleostei</taxon>
        <taxon>Acanthomorphata</taxon>
        <taxon>Syngnathiaria</taxon>
        <taxon>Syngnathiformes</taxon>
        <taxon>Syngnathoidei</taxon>
        <taxon>Syngnathidae</taxon>
        <taxon>Hippocampus</taxon>
    </lineage>
</organism>
<dbReference type="STRING" id="109280.ENSHCOP00000014651"/>
<dbReference type="InterPro" id="IPR015943">
    <property type="entry name" value="WD40/YVTN_repeat-like_dom_sf"/>
</dbReference>
<dbReference type="InterPro" id="IPR011047">
    <property type="entry name" value="Quinoprotein_ADH-like_sf"/>
</dbReference>
<dbReference type="InterPro" id="IPR055439">
    <property type="entry name" value="Beta-prop_EML_1st"/>
</dbReference>
<dbReference type="GeneTree" id="ENSGT00940000157016"/>
<evidence type="ECO:0000256" key="4">
    <source>
        <dbReference type="ARBA" id="ARBA00022574"/>
    </source>
</evidence>
<keyword evidence="5" id="KW-0493">Microtubule</keyword>
<dbReference type="SMART" id="SM00320">
    <property type="entry name" value="WD40"/>
    <property type="match status" value="11"/>
</dbReference>
<dbReference type="InterPro" id="IPR019775">
    <property type="entry name" value="WD40_repeat_CS"/>
</dbReference>
<feature type="repeat" description="WD" evidence="14">
    <location>
        <begin position="541"/>
        <end position="582"/>
    </location>
</feature>
<evidence type="ECO:0000256" key="9">
    <source>
        <dbReference type="ARBA" id="ARBA00023273"/>
    </source>
</evidence>
<evidence type="ECO:0000256" key="8">
    <source>
        <dbReference type="ARBA" id="ARBA00023069"/>
    </source>
</evidence>
<dbReference type="AlphaFoldDB" id="A0A3Q2YAA5"/>
<dbReference type="SUPFAM" id="SSF50978">
    <property type="entry name" value="WD40 repeat-like"/>
    <property type="match status" value="1"/>
</dbReference>
<keyword evidence="6" id="KW-0677">Repeat</keyword>
<dbReference type="PROSITE" id="PS50294">
    <property type="entry name" value="WD_REPEATS_REGION"/>
    <property type="match status" value="3"/>
</dbReference>